<dbReference type="KEGG" id="buo:BRPE64_ACDS16200"/>
<sequence length="37" mass="4249">MHRDERKLNAHRGVEISAHGLKIVEKQKNALNKQNNA</sequence>
<dbReference type="AlphaFoldDB" id="R4WH82"/>
<organism evidence="1 2">
    <name type="scientific">Caballeronia insecticola</name>
    <dbReference type="NCBI Taxonomy" id="758793"/>
    <lineage>
        <taxon>Bacteria</taxon>
        <taxon>Pseudomonadati</taxon>
        <taxon>Pseudomonadota</taxon>
        <taxon>Betaproteobacteria</taxon>
        <taxon>Burkholderiales</taxon>
        <taxon>Burkholderiaceae</taxon>
        <taxon>Caballeronia</taxon>
    </lineage>
</organism>
<reference evidence="1 2" key="2">
    <citation type="journal article" date="2018" name="Int. J. Syst. Evol. Microbiol.">
        <title>Burkholderia insecticola sp. nov., a gut symbiotic bacterium of the bean bug Riptortus pedestris.</title>
        <authorList>
            <person name="Takeshita K."/>
            <person name="Tamaki H."/>
            <person name="Ohbayashi T."/>
            <person name="Meng X.-Y."/>
            <person name="Sone T."/>
            <person name="Mitani Y."/>
            <person name="Peeters C."/>
            <person name="Kikuchi Y."/>
            <person name="Vandamme P."/>
        </authorList>
    </citation>
    <scope>NUCLEOTIDE SEQUENCE [LARGE SCALE GENOMIC DNA]</scope>
    <source>
        <strain evidence="1">RPE64</strain>
    </source>
</reference>
<keyword evidence="2" id="KW-1185">Reference proteome</keyword>
<accession>R4WH82</accession>
<proteinExistence type="predicted"/>
<dbReference type="Proteomes" id="UP000013966">
    <property type="component" value="Chromosome 1"/>
</dbReference>
<evidence type="ECO:0000313" key="2">
    <source>
        <dbReference type="Proteomes" id="UP000013966"/>
    </source>
</evidence>
<evidence type="ECO:0000313" key="1">
    <source>
        <dbReference type="EMBL" id="BAN23374.1"/>
    </source>
</evidence>
<dbReference type="HOGENOM" id="CLU_3341215_0_0_4"/>
<name>R4WH82_9BURK</name>
<reference evidence="1 2" key="1">
    <citation type="journal article" date="2013" name="Genome Announc.">
        <title>Complete Genome Sequence of Burkholderia sp. Strain RPE64, Bacterial Symbiont of the Bean Bug Riptortus pedestris.</title>
        <authorList>
            <person name="Shibata T.F."/>
            <person name="Maeda T."/>
            <person name="Nikoh N."/>
            <person name="Yamaguchi K."/>
            <person name="Oshima K."/>
            <person name="Hattori M."/>
            <person name="Nishiyama T."/>
            <person name="Hasebe M."/>
            <person name="Fukatsu T."/>
            <person name="Kikuchi Y."/>
            <person name="Shigenobu S."/>
        </authorList>
    </citation>
    <scope>NUCLEOTIDE SEQUENCE [LARGE SCALE GENOMIC DNA]</scope>
</reference>
<dbReference type="EMBL" id="AP013058">
    <property type="protein sequence ID" value="BAN23374.1"/>
    <property type="molecule type" value="Genomic_DNA"/>
</dbReference>
<protein>
    <submittedName>
        <fullName evidence="1">Uncharacterized protein</fullName>
    </submittedName>
</protein>
<gene>
    <name evidence="1" type="ORF">BRPE64_ACDS16200</name>
</gene>